<evidence type="ECO:0000313" key="1">
    <source>
        <dbReference type="EnsemblPlants" id="MELO3C032350.2.1"/>
    </source>
</evidence>
<sequence>MKRKGMYQETTKCSLNPNCSPFLADNPEIPRWSTEDSGNSSSKRISGSRRIRAFRSCFMSSFITLPSRAQVP</sequence>
<organism evidence="1">
    <name type="scientific">Cucumis melo</name>
    <name type="common">Muskmelon</name>
    <dbReference type="NCBI Taxonomy" id="3656"/>
    <lineage>
        <taxon>Eukaryota</taxon>
        <taxon>Viridiplantae</taxon>
        <taxon>Streptophyta</taxon>
        <taxon>Embryophyta</taxon>
        <taxon>Tracheophyta</taxon>
        <taxon>Spermatophyta</taxon>
        <taxon>Magnoliopsida</taxon>
        <taxon>eudicotyledons</taxon>
        <taxon>Gunneridae</taxon>
        <taxon>Pentapetalae</taxon>
        <taxon>rosids</taxon>
        <taxon>fabids</taxon>
        <taxon>Cucurbitales</taxon>
        <taxon>Cucurbitaceae</taxon>
        <taxon>Benincaseae</taxon>
        <taxon>Cucumis</taxon>
    </lineage>
</organism>
<proteinExistence type="predicted"/>
<reference evidence="1" key="1">
    <citation type="submission" date="2023-03" db="UniProtKB">
        <authorList>
            <consortium name="EnsemblPlants"/>
        </authorList>
    </citation>
    <scope>IDENTIFICATION</scope>
</reference>
<dbReference type="EnsemblPlants" id="MELO3C032350.2.1">
    <property type="protein sequence ID" value="MELO3C032350.2.1"/>
    <property type="gene ID" value="MELO3C032350.2"/>
</dbReference>
<dbReference type="Gramene" id="MELO3C032350.2.1">
    <property type="protein sequence ID" value="MELO3C032350.2.1"/>
    <property type="gene ID" value="MELO3C032350.2"/>
</dbReference>
<name>A0A9I9EED3_CUCME</name>
<dbReference type="AlphaFoldDB" id="A0A9I9EED3"/>
<protein>
    <submittedName>
        <fullName evidence="1">Uncharacterized protein</fullName>
    </submittedName>
</protein>
<accession>A0A9I9EED3</accession>